<feature type="transmembrane region" description="Helical" evidence="7">
    <location>
        <begin position="76"/>
        <end position="96"/>
    </location>
</feature>
<dbReference type="PANTHER" id="PTHR13531:SF4">
    <property type="entry name" value="TRANSMEMBRANE PROTEIN 17B"/>
    <property type="match status" value="1"/>
</dbReference>
<evidence type="ECO:0000256" key="7">
    <source>
        <dbReference type="SAM" id="Phobius"/>
    </source>
</evidence>
<sequence length="225" mass="25567">MPVHYIPIPKNLHLGLAYASGSVFANRTFDANDILSHLILQMLLYFNVFFFPFWWISAAVMLELKFDILPGYYQGVLVTGMVLITAFEGLRLYLGVVGNLKEKVPELAGFWLLTFLLQLPILLFFLTDNGIIILPLERAMHSLYLVFLLSEILAALQALRVMTRKLTLQFHLRQLREVCPAHRHEPCIQSITTHGDNTPADQRRCHSVPLAQTHAPVHNLVVAKV</sequence>
<dbReference type="GeneTree" id="ENSGT00940000153899"/>
<dbReference type="InterPro" id="IPR019184">
    <property type="entry name" value="Uncharacterised_TM-17"/>
</dbReference>
<dbReference type="GO" id="GO:0016020">
    <property type="term" value="C:membrane"/>
    <property type="evidence" value="ECO:0007669"/>
    <property type="project" value="UniProtKB-SubCell"/>
</dbReference>
<accession>A0A8C9WDM5</accession>
<evidence type="ECO:0000256" key="1">
    <source>
        <dbReference type="ARBA" id="ARBA00004138"/>
    </source>
</evidence>
<evidence type="ECO:0000256" key="3">
    <source>
        <dbReference type="ARBA" id="ARBA00022692"/>
    </source>
</evidence>
<proteinExistence type="predicted"/>
<feature type="transmembrane region" description="Helical" evidence="7">
    <location>
        <begin position="34"/>
        <end position="56"/>
    </location>
</feature>
<keyword evidence="6" id="KW-0966">Cell projection</keyword>
<dbReference type="Proteomes" id="UP000694397">
    <property type="component" value="Chromosome 12"/>
</dbReference>
<reference evidence="8 9" key="1">
    <citation type="submission" date="2019-04" db="EMBL/GenBank/DDBJ databases">
        <authorList>
            <consortium name="Wellcome Sanger Institute Data Sharing"/>
        </authorList>
    </citation>
    <scope>NUCLEOTIDE SEQUENCE [LARGE SCALE GENOMIC DNA]</scope>
</reference>
<organism evidence="8 9">
    <name type="scientific">Scleropages formosus</name>
    <name type="common">Asian bonytongue</name>
    <name type="synonym">Osteoglossum formosum</name>
    <dbReference type="NCBI Taxonomy" id="113540"/>
    <lineage>
        <taxon>Eukaryota</taxon>
        <taxon>Metazoa</taxon>
        <taxon>Chordata</taxon>
        <taxon>Craniata</taxon>
        <taxon>Vertebrata</taxon>
        <taxon>Euteleostomi</taxon>
        <taxon>Actinopterygii</taxon>
        <taxon>Neopterygii</taxon>
        <taxon>Teleostei</taxon>
        <taxon>Osteoglossocephala</taxon>
        <taxon>Osteoglossomorpha</taxon>
        <taxon>Osteoglossiformes</taxon>
        <taxon>Osteoglossidae</taxon>
        <taxon>Scleropages</taxon>
    </lineage>
</organism>
<evidence type="ECO:0000313" key="9">
    <source>
        <dbReference type="Proteomes" id="UP000694397"/>
    </source>
</evidence>
<evidence type="ECO:0000256" key="4">
    <source>
        <dbReference type="ARBA" id="ARBA00022989"/>
    </source>
</evidence>
<keyword evidence="9" id="KW-1185">Reference proteome</keyword>
<feature type="transmembrane region" description="Helical" evidence="7">
    <location>
        <begin position="108"/>
        <end position="127"/>
    </location>
</feature>
<reference evidence="8" key="2">
    <citation type="submission" date="2025-08" db="UniProtKB">
        <authorList>
            <consortium name="Ensembl"/>
        </authorList>
    </citation>
    <scope>IDENTIFICATION</scope>
</reference>
<dbReference type="GO" id="GO:1905515">
    <property type="term" value="P:non-motile cilium assembly"/>
    <property type="evidence" value="ECO:0007669"/>
    <property type="project" value="TreeGrafter"/>
</dbReference>
<comment type="subcellular location">
    <subcellularLocation>
        <location evidence="1">Cell projection</location>
        <location evidence="1">Cilium</location>
    </subcellularLocation>
    <subcellularLocation>
        <location evidence="2">Membrane</location>
        <topology evidence="2">Multi-pass membrane protein</topology>
    </subcellularLocation>
</comment>
<dbReference type="Ensembl" id="ENSSFOT00015064202.1">
    <property type="protein sequence ID" value="ENSSFOP00015074142.1"/>
    <property type="gene ID" value="ENSSFOG00015018181.2"/>
</dbReference>
<evidence type="ECO:0000313" key="8">
    <source>
        <dbReference type="Ensembl" id="ENSSFOP00015074142.1"/>
    </source>
</evidence>
<name>A0A8C9WDM5_SCLFO</name>
<reference evidence="8" key="3">
    <citation type="submission" date="2025-09" db="UniProtKB">
        <authorList>
            <consortium name="Ensembl"/>
        </authorList>
    </citation>
    <scope>IDENTIFICATION</scope>
</reference>
<keyword evidence="5 7" id="KW-0472">Membrane</keyword>
<protein>
    <submittedName>
        <fullName evidence="8">Zgc:112294</fullName>
    </submittedName>
</protein>
<evidence type="ECO:0000256" key="6">
    <source>
        <dbReference type="ARBA" id="ARBA00023273"/>
    </source>
</evidence>
<dbReference type="PANTHER" id="PTHR13531">
    <property type="entry name" value="GEO07735P1-RELATED-RELATED"/>
    <property type="match status" value="1"/>
</dbReference>
<feature type="transmembrane region" description="Helical" evidence="7">
    <location>
        <begin position="139"/>
        <end position="159"/>
    </location>
</feature>
<dbReference type="GO" id="GO:0035869">
    <property type="term" value="C:ciliary transition zone"/>
    <property type="evidence" value="ECO:0007669"/>
    <property type="project" value="TreeGrafter"/>
</dbReference>
<dbReference type="AlphaFoldDB" id="A0A8C9WDM5"/>
<keyword evidence="3 7" id="KW-0812">Transmembrane</keyword>
<dbReference type="Pfam" id="PF09799">
    <property type="entry name" value="Transmemb_17"/>
    <property type="match status" value="1"/>
</dbReference>
<evidence type="ECO:0000256" key="2">
    <source>
        <dbReference type="ARBA" id="ARBA00004141"/>
    </source>
</evidence>
<evidence type="ECO:0000256" key="5">
    <source>
        <dbReference type="ARBA" id="ARBA00023136"/>
    </source>
</evidence>
<keyword evidence="4 7" id="KW-1133">Transmembrane helix</keyword>
<dbReference type="OrthoDB" id="311720at2759"/>